<dbReference type="Proteomes" id="UP000222310">
    <property type="component" value="Unassembled WGS sequence"/>
</dbReference>
<dbReference type="PANTHER" id="PTHR46401">
    <property type="entry name" value="GLYCOSYLTRANSFERASE WBBK-RELATED"/>
    <property type="match status" value="1"/>
</dbReference>
<dbReference type="GeneID" id="57097670"/>
<organism evidence="4 5">
    <name type="scientific">Nostoc linckia z8</name>
    <dbReference type="NCBI Taxonomy" id="1628746"/>
    <lineage>
        <taxon>Bacteria</taxon>
        <taxon>Bacillati</taxon>
        <taxon>Cyanobacteriota</taxon>
        <taxon>Cyanophyceae</taxon>
        <taxon>Nostocales</taxon>
        <taxon>Nostocaceae</taxon>
        <taxon>Nostoc</taxon>
    </lineage>
</organism>
<reference evidence="4 5" key="1">
    <citation type="submission" date="2015-02" db="EMBL/GenBank/DDBJ databases">
        <title>Nostoc linckia genome annotation.</title>
        <authorList>
            <person name="Zhou Z."/>
        </authorList>
    </citation>
    <scope>NUCLEOTIDE SEQUENCE [LARGE SCALE GENOMIC DNA]</scope>
    <source>
        <strain evidence="5">z8</strain>
    </source>
</reference>
<gene>
    <name evidence="4" type="ORF">VF08_29440</name>
</gene>
<dbReference type="Gene3D" id="3.40.50.2000">
    <property type="entry name" value="Glycogen Phosphorylase B"/>
    <property type="match status" value="2"/>
</dbReference>
<dbReference type="InterPro" id="IPR001296">
    <property type="entry name" value="Glyco_trans_1"/>
</dbReference>
<evidence type="ECO:0000259" key="3">
    <source>
        <dbReference type="Pfam" id="PF13439"/>
    </source>
</evidence>
<protein>
    <submittedName>
        <fullName evidence="4">Glycosyl transferase family 1</fullName>
    </submittedName>
</protein>
<feature type="domain" description="Glycosyltransferase subfamily 4-like N-terminal" evidence="3">
    <location>
        <begin position="37"/>
        <end position="204"/>
    </location>
</feature>
<evidence type="ECO:0000256" key="1">
    <source>
        <dbReference type="ARBA" id="ARBA00022679"/>
    </source>
</evidence>
<sequence length="396" mass="43834">MIQPSIDTDNHAQMTARHQRSYRVVLVHPSAGVNWSGGSEIFAIELADRLSTYFDVELLAGDRCSQFYYPAGGIDRTKARQIVNNLAIASLLKRFFTHSDIAIEHLTSFLPCAFRLLTHPADLIFPCNDYGGLAVAAFVRSLIGTPFIYTEHTGLLAQGRLLARNLRFCPDHLVVFSEAMANFVQNLRPSQPTTVIPNGVDTNRFTPQGEHLDLGLKKPLVLCVASLNRHSHKRVELAIKAVASLPKVSLLICGDGIDRAYFQSLGDRLLGSDRFAIKIFPSNQMPKVYRSVNAFTLPSINEPCALSYLEAMASGLPIVTTDDEMRRYMVGDAGILCDVTDIENYAAAIAKVLSGDWLQKAVINASRFSWDTIALSYRNVILQTILQPGKMYSKNI</sequence>
<dbReference type="GO" id="GO:0016757">
    <property type="term" value="F:glycosyltransferase activity"/>
    <property type="evidence" value="ECO:0007669"/>
    <property type="project" value="InterPro"/>
</dbReference>
<dbReference type="Pfam" id="PF00534">
    <property type="entry name" value="Glycos_transf_1"/>
    <property type="match status" value="1"/>
</dbReference>
<keyword evidence="1 4" id="KW-0808">Transferase</keyword>
<feature type="domain" description="Glycosyl transferase family 1" evidence="2">
    <location>
        <begin position="216"/>
        <end position="366"/>
    </location>
</feature>
<evidence type="ECO:0000259" key="2">
    <source>
        <dbReference type="Pfam" id="PF00534"/>
    </source>
</evidence>
<comment type="caution">
    <text evidence="4">The sequence shown here is derived from an EMBL/GenBank/DDBJ whole genome shotgun (WGS) entry which is preliminary data.</text>
</comment>
<dbReference type="PANTHER" id="PTHR46401:SF2">
    <property type="entry name" value="GLYCOSYLTRANSFERASE WBBK-RELATED"/>
    <property type="match status" value="1"/>
</dbReference>
<dbReference type="AlphaFoldDB" id="A0A9Q5Z715"/>
<proteinExistence type="predicted"/>
<name>A0A9Q5Z715_NOSLI</name>
<dbReference type="EMBL" id="LAHD01000120">
    <property type="protein sequence ID" value="PHJ97016.1"/>
    <property type="molecule type" value="Genomic_DNA"/>
</dbReference>
<dbReference type="Pfam" id="PF13439">
    <property type="entry name" value="Glyco_transf_4"/>
    <property type="match status" value="1"/>
</dbReference>
<dbReference type="GO" id="GO:0009103">
    <property type="term" value="P:lipopolysaccharide biosynthetic process"/>
    <property type="evidence" value="ECO:0007669"/>
    <property type="project" value="TreeGrafter"/>
</dbReference>
<evidence type="ECO:0000313" key="5">
    <source>
        <dbReference type="Proteomes" id="UP000222310"/>
    </source>
</evidence>
<accession>A0A9Q5Z715</accession>
<dbReference type="RefSeq" id="WP_099071616.1">
    <property type="nucleotide sequence ID" value="NZ_LAHD01000120.1"/>
</dbReference>
<dbReference type="SUPFAM" id="SSF53756">
    <property type="entry name" value="UDP-Glycosyltransferase/glycogen phosphorylase"/>
    <property type="match status" value="1"/>
</dbReference>
<evidence type="ECO:0000313" key="4">
    <source>
        <dbReference type="EMBL" id="PHJ97016.1"/>
    </source>
</evidence>
<dbReference type="InterPro" id="IPR028098">
    <property type="entry name" value="Glyco_trans_4-like_N"/>
</dbReference>